<dbReference type="PROSITE" id="PS00134">
    <property type="entry name" value="TRYPSIN_HIS"/>
    <property type="match status" value="1"/>
</dbReference>
<feature type="region of interest" description="Disordered" evidence="3">
    <location>
        <begin position="86"/>
        <end position="111"/>
    </location>
</feature>
<feature type="region of interest" description="Disordered" evidence="3">
    <location>
        <begin position="195"/>
        <end position="214"/>
    </location>
</feature>
<dbReference type="InterPro" id="IPR001314">
    <property type="entry name" value="Peptidase_S1A"/>
</dbReference>
<feature type="transmembrane region" description="Helical" evidence="4">
    <location>
        <begin position="350"/>
        <end position="368"/>
    </location>
</feature>
<keyword evidence="7" id="KW-1185">Reference proteome</keyword>
<dbReference type="GO" id="GO:0004252">
    <property type="term" value="F:serine-type endopeptidase activity"/>
    <property type="evidence" value="ECO:0007669"/>
    <property type="project" value="InterPro"/>
</dbReference>
<dbReference type="CDD" id="cd00190">
    <property type="entry name" value="Tryp_SPc"/>
    <property type="match status" value="1"/>
</dbReference>
<evidence type="ECO:0000259" key="5">
    <source>
        <dbReference type="PROSITE" id="PS50240"/>
    </source>
</evidence>
<dbReference type="Gene3D" id="2.40.10.10">
    <property type="entry name" value="Trypsin-like serine proteases"/>
    <property type="match status" value="1"/>
</dbReference>
<keyword evidence="4" id="KW-1133">Transmembrane helix</keyword>
<dbReference type="PROSITE" id="PS50240">
    <property type="entry name" value="TRYPSIN_DOM"/>
    <property type="match status" value="1"/>
</dbReference>
<keyword evidence="4" id="KW-0472">Membrane</keyword>
<dbReference type="Pfam" id="PF00089">
    <property type="entry name" value="Trypsin"/>
    <property type="match status" value="1"/>
</dbReference>
<dbReference type="Proteomes" id="UP000187455">
    <property type="component" value="Unassembled WGS sequence"/>
</dbReference>
<name>A0A1R0GW78_9FUNG</name>
<dbReference type="GO" id="GO:0006508">
    <property type="term" value="P:proteolysis"/>
    <property type="evidence" value="ECO:0007669"/>
    <property type="project" value="UniProtKB-KW"/>
</dbReference>
<dbReference type="STRING" id="133383.A0A1R0GW78"/>
<protein>
    <submittedName>
        <fullName evidence="6">Chymotrypsin BII</fullName>
    </submittedName>
</protein>
<sequence>MVMLGVAKASGASAMVAQSDSENINKVRIVGGLETGPNAYPFLVLIKTTISTNASKGTSESFVCGGSLIAPGWVVTAAHCVSSRLSSSPARKKKRDKRDGSDPNEPRIVVSYGSNNRNRMKSMGIRRVIVHPQADLNLFQNDIALIELASEVKNLKPIKISSAIVYRSQPVVAVGFGVTSASDRGAVQVSRQVDLMTSDDGPSPDKEKNNLGPSSGCNMIKPGFVDNNQDVICCPVSVGKDTCFGDSGGPLIASTEGESGGSDSGSVGSENVLIGITSFGDTDGSLQYICGGAGGFGFYTHPSFFLGFITNTTGLSLQDIATNATLSRNSPTVPPPVVSKGVKVLPNQQLMPYFFQIIVLASLILAFFDK</sequence>
<evidence type="ECO:0000313" key="6">
    <source>
        <dbReference type="EMBL" id="OLY81098.1"/>
    </source>
</evidence>
<evidence type="ECO:0000256" key="4">
    <source>
        <dbReference type="SAM" id="Phobius"/>
    </source>
</evidence>
<dbReference type="PRINTS" id="PR00722">
    <property type="entry name" value="CHYMOTRYPSIN"/>
</dbReference>
<keyword evidence="2" id="KW-0378">Hydrolase</keyword>
<dbReference type="EMBL" id="LSSL01002782">
    <property type="protein sequence ID" value="OLY81098.1"/>
    <property type="molecule type" value="Genomic_DNA"/>
</dbReference>
<dbReference type="PANTHER" id="PTHR24256">
    <property type="entry name" value="TRYPTASE-RELATED"/>
    <property type="match status" value="1"/>
</dbReference>
<dbReference type="InterPro" id="IPR018114">
    <property type="entry name" value="TRYPSIN_HIS"/>
</dbReference>
<comment type="caution">
    <text evidence="6">The sequence shown here is derived from an EMBL/GenBank/DDBJ whole genome shotgun (WGS) entry which is preliminary data.</text>
</comment>
<evidence type="ECO:0000256" key="2">
    <source>
        <dbReference type="RuleBase" id="RU363034"/>
    </source>
</evidence>
<evidence type="ECO:0000256" key="1">
    <source>
        <dbReference type="ARBA" id="ARBA00023157"/>
    </source>
</evidence>
<evidence type="ECO:0000313" key="7">
    <source>
        <dbReference type="Proteomes" id="UP000187455"/>
    </source>
</evidence>
<dbReference type="InterPro" id="IPR009003">
    <property type="entry name" value="Peptidase_S1_PA"/>
</dbReference>
<dbReference type="InterPro" id="IPR001254">
    <property type="entry name" value="Trypsin_dom"/>
</dbReference>
<dbReference type="OrthoDB" id="6380398at2759"/>
<proteinExistence type="predicted"/>
<keyword evidence="2" id="KW-0645">Protease</keyword>
<reference evidence="6 7" key="1">
    <citation type="journal article" date="2016" name="Mol. Biol. Evol.">
        <title>Genome-Wide Survey of Gut Fungi (Harpellales) Reveals the First Horizontally Transferred Ubiquitin Gene from a Mosquito Host.</title>
        <authorList>
            <person name="Wang Y."/>
            <person name="White M.M."/>
            <person name="Kvist S."/>
            <person name="Moncalvo J.M."/>
        </authorList>
    </citation>
    <scope>NUCLEOTIDE SEQUENCE [LARGE SCALE GENOMIC DNA]</scope>
    <source>
        <strain evidence="6 7">ALG-7-W6</strain>
    </source>
</reference>
<dbReference type="SUPFAM" id="SSF50494">
    <property type="entry name" value="Trypsin-like serine proteases"/>
    <property type="match status" value="1"/>
</dbReference>
<organism evidence="6 7">
    <name type="scientific">Smittium mucronatum</name>
    <dbReference type="NCBI Taxonomy" id="133383"/>
    <lineage>
        <taxon>Eukaryota</taxon>
        <taxon>Fungi</taxon>
        <taxon>Fungi incertae sedis</taxon>
        <taxon>Zoopagomycota</taxon>
        <taxon>Kickxellomycotina</taxon>
        <taxon>Harpellomycetes</taxon>
        <taxon>Harpellales</taxon>
        <taxon>Legeriomycetaceae</taxon>
        <taxon>Smittium</taxon>
    </lineage>
</organism>
<keyword evidence="1" id="KW-1015">Disulfide bond</keyword>
<dbReference type="InterPro" id="IPR043504">
    <property type="entry name" value="Peptidase_S1_PA_chymotrypsin"/>
</dbReference>
<feature type="domain" description="Peptidase S1" evidence="5">
    <location>
        <begin position="29"/>
        <end position="314"/>
    </location>
</feature>
<dbReference type="PROSITE" id="PS00135">
    <property type="entry name" value="TRYPSIN_SER"/>
    <property type="match status" value="1"/>
</dbReference>
<dbReference type="AlphaFoldDB" id="A0A1R0GW78"/>
<gene>
    <name evidence="6" type="ORF">AYI68_g4803</name>
</gene>
<dbReference type="InterPro" id="IPR051487">
    <property type="entry name" value="Ser/Thr_Proteases_Immune/Dev"/>
</dbReference>
<accession>A0A1R0GW78</accession>
<keyword evidence="2" id="KW-0720">Serine protease</keyword>
<evidence type="ECO:0000256" key="3">
    <source>
        <dbReference type="SAM" id="MobiDB-lite"/>
    </source>
</evidence>
<dbReference type="InterPro" id="IPR033116">
    <property type="entry name" value="TRYPSIN_SER"/>
</dbReference>
<dbReference type="SMART" id="SM00020">
    <property type="entry name" value="Tryp_SPc"/>
    <property type="match status" value="1"/>
</dbReference>
<keyword evidence="4" id="KW-0812">Transmembrane</keyword>